<feature type="compositionally biased region" description="Basic and acidic residues" evidence="1">
    <location>
        <begin position="128"/>
        <end position="140"/>
    </location>
</feature>
<dbReference type="EMBL" id="JAIZPD010000004">
    <property type="protein sequence ID" value="KAH0964048.1"/>
    <property type="molecule type" value="Genomic_DNA"/>
</dbReference>
<evidence type="ECO:0000256" key="1">
    <source>
        <dbReference type="SAM" id="MobiDB-lite"/>
    </source>
</evidence>
<name>A0A9P8MXT6_9HYPO</name>
<organism evidence="2 3">
    <name type="scientific">Hirsutella rhossiliensis</name>
    <dbReference type="NCBI Taxonomy" id="111463"/>
    <lineage>
        <taxon>Eukaryota</taxon>
        <taxon>Fungi</taxon>
        <taxon>Dikarya</taxon>
        <taxon>Ascomycota</taxon>
        <taxon>Pezizomycotina</taxon>
        <taxon>Sordariomycetes</taxon>
        <taxon>Hypocreomycetidae</taxon>
        <taxon>Hypocreales</taxon>
        <taxon>Ophiocordycipitaceae</taxon>
        <taxon>Hirsutella</taxon>
    </lineage>
</organism>
<dbReference type="RefSeq" id="XP_044721561.1">
    <property type="nucleotide sequence ID" value="XM_044862947.1"/>
</dbReference>
<feature type="region of interest" description="Disordered" evidence="1">
    <location>
        <begin position="1"/>
        <end position="169"/>
    </location>
</feature>
<feature type="compositionally biased region" description="Basic and acidic residues" evidence="1">
    <location>
        <begin position="38"/>
        <end position="50"/>
    </location>
</feature>
<evidence type="ECO:0000313" key="3">
    <source>
        <dbReference type="Proteomes" id="UP000824596"/>
    </source>
</evidence>
<keyword evidence="3" id="KW-1185">Reference proteome</keyword>
<reference evidence="2" key="1">
    <citation type="submission" date="2021-09" db="EMBL/GenBank/DDBJ databases">
        <title>A high-quality genome of the endoparasitic fungus Hirsutella rhossiliensis with a comparison of Hirsutella genomes reveals transposable elements contributing to genome size variation.</title>
        <authorList>
            <person name="Lin R."/>
            <person name="Jiao Y."/>
            <person name="Sun X."/>
            <person name="Ling J."/>
            <person name="Xie B."/>
            <person name="Cheng X."/>
        </authorList>
    </citation>
    <scope>NUCLEOTIDE SEQUENCE</scope>
    <source>
        <strain evidence="2">HR02</strain>
    </source>
</reference>
<gene>
    <name evidence="2" type="ORF">HRG_04476</name>
</gene>
<dbReference type="Proteomes" id="UP000824596">
    <property type="component" value="Unassembled WGS sequence"/>
</dbReference>
<protein>
    <submittedName>
        <fullName evidence="2">Uncharacterized protein</fullName>
    </submittedName>
</protein>
<evidence type="ECO:0000313" key="2">
    <source>
        <dbReference type="EMBL" id="KAH0964048.1"/>
    </source>
</evidence>
<dbReference type="GeneID" id="68353605"/>
<dbReference type="OrthoDB" id="3260716at2759"/>
<sequence length="169" mass="17763">MSASKNPEAMTAAQGEFRSRVPPSEPMTTRGHAPGVKVGKDRVPEFHAEAHMPGTAPANQSFRPGPVGEFAGHAGTNAFDSLTGASSADVHQGYGHPGEGMTSQELHGGKRKKVGAGLEGVGANSSDPMREYGLDREHPTGYRGKATEGYPDAEERLPVSAEKVASERR</sequence>
<dbReference type="AlphaFoldDB" id="A0A9P8MXT6"/>
<proteinExistence type="predicted"/>
<accession>A0A9P8MXT6</accession>
<comment type="caution">
    <text evidence="2">The sequence shown here is derived from an EMBL/GenBank/DDBJ whole genome shotgun (WGS) entry which is preliminary data.</text>
</comment>